<evidence type="ECO:0000313" key="2">
    <source>
        <dbReference type="Proteomes" id="UP000614982"/>
    </source>
</evidence>
<dbReference type="Proteomes" id="UP000614982">
    <property type="component" value="Unassembled WGS sequence"/>
</dbReference>
<evidence type="ECO:0008006" key="3">
    <source>
        <dbReference type="Google" id="ProtNLM"/>
    </source>
</evidence>
<sequence length="453" mass="51261">MKPLATITATLFHRHYGERAFNPSTPESVRDLTIITYADASNLDSLFRYLNSTYLARAIGTSPRLIIGLANIDKAADNALQEALKKITENLREDTQLYLHAACHIKLLAHDGVAWLGSQNVTRGAEPWFSGIRFDWKTHFNRNHEALIKVDPADSEWIDDLCARVLDDQALCTQVKKDSLPSEVVRTLKRASTVNSTIENMIAGQRLRELLDSPLELVDVEGSRQSPADVCRAIHDIAREHLPDQRMSALLEEVYGDKDLENIKCNNTYDLLEISSAISANIPACEAFLTVLEASPRHADETEKELIEIIQALAHTHGLDDLEEFLARQRSSIIQNIMQSHDASASYLRGAIDNDGNLNAELLDLRLSQTNGSFCIPAHYQLEWIDVGPILKDLDKHINQLVKQNWIRNVIALGRNLANEIDRLYERERQDREFMSVYNKLLADPESDQRFYV</sequence>
<proteinExistence type="predicted"/>
<protein>
    <recommendedName>
        <fullName evidence="3">PLD phosphodiesterase domain-containing protein</fullName>
    </recommendedName>
</protein>
<name>A0ABQ1DGC1_PSECI</name>
<reference evidence="1 2" key="1">
    <citation type="submission" date="2020-05" db="EMBL/GenBank/DDBJ databases">
        <title>Genetic diversity of Pseudomonas cichorii.</title>
        <authorList>
            <person name="Tani S."/>
            <person name="Yagi H."/>
            <person name="Hashimoto S."/>
            <person name="Iiyama K."/>
            <person name="Furuya N."/>
        </authorList>
    </citation>
    <scope>NUCLEOTIDE SEQUENCE [LARGE SCALE GENOMIC DNA]</scope>
    <source>
        <strain evidence="1 2">LMG 2162</strain>
    </source>
</reference>
<dbReference type="GeneID" id="45542545"/>
<accession>A0ABQ1DGC1</accession>
<comment type="caution">
    <text evidence="1">The sequence shown here is derived from an EMBL/GenBank/DDBJ whole genome shotgun (WGS) entry which is preliminary data.</text>
</comment>
<evidence type="ECO:0000313" key="1">
    <source>
        <dbReference type="EMBL" id="GFM90061.1"/>
    </source>
</evidence>
<dbReference type="RefSeq" id="WP_025260109.1">
    <property type="nucleotide sequence ID" value="NZ_BLWA01000001.1"/>
</dbReference>
<organism evidence="1 2">
    <name type="scientific">Pseudomonas cichorii</name>
    <dbReference type="NCBI Taxonomy" id="36746"/>
    <lineage>
        <taxon>Bacteria</taxon>
        <taxon>Pseudomonadati</taxon>
        <taxon>Pseudomonadota</taxon>
        <taxon>Gammaproteobacteria</taxon>
        <taxon>Pseudomonadales</taxon>
        <taxon>Pseudomonadaceae</taxon>
        <taxon>Pseudomonas</taxon>
    </lineage>
</organism>
<gene>
    <name evidence="1" type="ORF">PSCICP_00330</name>
</gene>
<dbReference type="EMBL" id="BLWA01000001">
    <property type="protein sequence ID" value="GFM90061.1"/>
    <property type="molecule type" value="Genomic_DNA"/>
</dbReference>
<keyword evidence="2" id="KW-1185">Reference proteome</keyword>